<evidence type="ECO:0000256" key="5">
    <source>
        <dbReference type="SAM" id="Phobius"/>
    </source>
</evidence>
<evidence type="ECO:0000259" key="6">
    <source>
        <dbReference type="Pfam" id="PF06305"/>
    </source>
</evidence>
<keyword evidence="3 5" id="KW-1133">Transmembrane helix</keyword>
<dbReference type="InterPro" id="IPR010445">
    <property type="entry name" value="LapA_dom"/>
</dbReference>
<keyword evidence="4 5" id="KW-0472">Membrane</keyword>
<comment type="caution">
    <text evidence="7">The sequence shown here is derived from an EMBL/GenBank/DDBJ whole genome shotgun (WGS) entry which is preliminary data.</text>
</comment>
<protein>
    <submittedName>
        <fullName evidence="7">DUF1049 domain-containing protein</fullName>
    </submittedName>
</protein>
<reference evidence="7 8" key="1">
    <citation type="submission" date="2018-08" db="EMBL/GenBank/DDBJ databases">
        <title>Wenzhouxiangella salilacus sp. nov., a novel bacterium isolated from a saline lake in Xinjiang Province, China.</title>
        <authorList>
            <person name="Han S."/>
        </authorList>
    </citation>
    <scope>NUCLEOTIDE SEQUENCE [LARGE SCALE GENOMIC DNA]</scope>
    <source>
        <strain evidence="7 8">XDB06</strain>
    </source>
</reference>
<evidence type="ECO:0000256" key="2">
    <source>
        <dbReference type="ARBA" id="ARBA00022692"/>
    </source>
</evidence>
<dbReference type="GO" id="GO:0005886">
    <property type="term" value="C:plasma membrane"/>
    <property type="evidence" value="ECO:0007669"/>
    <property type="project" value="InterPro"/>
</dbReference>
<dbReference type="AlphaFoldDB" id="A0A3E1K9R6"/>
<evidence type="ECO:0000256" key="3">
    <source>
        <dbReference type="ARBA" id="ARBA00022989"/>
    </source>
</evidence>
<name>A0A3E1K9R6_9GAMM</name>
<evidence type="ECO:0000313" key="8">
    <source>
        <dbReference type="Proteomes" id="UP000260351"/>
    </source>
</evidence>
<dbReference type="Proteomes" id="UP000260351">
    <property type="component" value="Unassembled WGS sequence"/>
</dbReference>
<proteinExistence type="predicted"/>
<dbReference type="Pfam" id="PF06305">
    <property type="entry name" value="LapA_dom"/>
    <property type="match status" value="1"/>
</dbReference>
<keyword evidence="2 5" id="KW-0812">Transmembrane</keyword>
<feature type="transmembrane region" description="Helical" evidence="5">
    <location>
        <begin position="41"/>
        <end position="66"/>
    </location>
</feature>
<dbReference type="EMBL" id="QUZK01000027">
    <property type="protein sequence ID" value="RFF30911.1"/>
    <property type="molecule type" value="Genomic_DNA"/>
</dbReference>
<evidence type="ECO:0000256" key="4">
    <source>
        <dbReference type="ARBA" id="ARBA00023136"/>
    </source>
</evidence>
<sequence length="91" mass="9805">MYRWLLILLVLLAAIAGLVVGVLNGSPATLDLLLTELTLPLGGLVLLALAVGVLCGLALSWLLFFLPGRLKRRIRSRRHGKGAELADRQHG</sequence>
<keyword evidence="8" id="KW-1185">Reference proteome</keyword>
<evidence type="ECO:0000256" key="1">
    <source>
        <dbReference type="ARBA" id="ARBA00022475"/>
    </source>
</evidence>
<dbReference type="RefSeq" id="WP_116650284.1">
    <property type="nucleotide sequence ID" value="NZ_QUZK01000027.1"/>
</dbReference>
<organism evidence="7 8">
    <name type="scientific">Wenzhouxiangella sediminis</name>
    <dbReference type="NCBI Taxonomy" id="1792836"/>
    <lineage>
        <taxon>Bacteria</taxon>
        <taxon>Pseudomonadati</taxon>
        <taxon>Pseudomonadota</taxon>
        <taxon>Gammaproteobacteria</taxon>
        <taxon>Chromatiales</taxon>
        <taxon>Wenzhouxiangellaceae</taxon>
        <taxon>Wenzhouxiangella</taxon>
    </lineage>
</organism>
<accession>A0A3E1K9R6</accession>
<feature type="domain" description="Lipopolysaccharide assembly protein A" evidence="6">
    <location>
        <begin position="24"/>
        <end position="78"/>
    </location>
</feature>
<gene>
    <name evidence="7" type="ORF">DZC52_06310</name>
</gene>
<keyword evidence="1" id="KW-1003">Cell membrane</keyword>
<evidence type="ECO:0000313" key="7">
    <source>
        <dbReference type="EMBL" id="RFF30911.1"/>
    </source>
</evidence>